<evidence type="ECO:0000256" key="2">
    <source>
        <dbReference type="ARBA" id="ARBA00004651"/>
    </source>
</evidence>
<proteinExistence type="predicted"/>
<dbReference type="InterPro" id="IPR050398">
    <property type="entry name" value="HssS/ArlS-like"/>
</dbReference>
<dbReference type="Gene3D" id="1.10.287.130">
    <property type="match status" value="1"/>
</dbReference>
<accession>A0A645IE43</accession>
<keyword evidence="9 15" id="KW-0418">Kinase</keyword>
<keyword evidence="10" id="KW-0067">ATP-binding</keyword>
<dbReference type="PROSITE" id="PS50885">
    <property type="entry name" value="HAMP"/>
    <property type="match status" value="1"/>
</dbReference>
<evidence type="ECO:0000256" key="3">
    <source>
        <dbReference type="ARBA" id="ARBA00012438"/>
    </source>
</evidence>
<keyword evidence="11" id="KW-1133">Transmembrane helix</keyword>
<dbReference type="PANTHER" id="PTHR45528">
    <property type="entry name" value="SENSOR HISTIDINE KINASE CPXA"/>
    <property type="match status" value="1"/>
</dbReference>
<comment type="caution">
    <text evidence="15">The sequence shown here is derived from an EMBL/GenBank/DDBJ whole genome shotgun (WGS) entry which is preliminary data.</text>
</comment>
<dbReference type="CDD" id="cd06225">
    <property type="entry name" value="HAMP"/>
    <property type="match status" value="1"/>
</dbReference>
<evidence type="ECO:0000256" key="11">
    <source>
        <dbReference type="ARBA" id="ARBA00022989"/>
    </source>
</evidence>
<keyword evidence="8" id="KW-0547">Nucleotide-binding</keyword>
<evidence type="ECO:0000256" key="4">
    <source>
        <dbReference type="ARBA" id="ARBA00022475"/>
    </source>
</evidence>
<dbReference type="PANTHER" id="PTHR45528:SF1">
    <property type="entry name" value="SENSOR HISTIDINE KINASE CPXA"/>
    <property type="match status" value="1"/>
</dbReference>
<keyword evidence="5" id="KW-0597">Phosphoprotein</keyword>
<dbReference type="GO" id="GO:0005524">
    <property type="term" value="F:ATP binding"/>
    <property type="evidence" value="ECO:0007669"/>
    <property type="project" value="UniProtKB-KW"/>
</dbReference>
<dbReference type="InterPro" id="IPR003660">
    <property type="entry name" value="HAMP_dom"/>
</dbReference>
<dbReference type="Gene3D" id="6.10.340.10">
    <property type="match status" value="1"/>
</dbReference>
<evidence type="ECO:0000256" key="10">
    <source>
        <dbReference type="ARBA" id="ARBA00022840"/>
    </source>
</evidence>
<keyword evidence="12" id="KW-0902">Two-component regulatory system</keyword>
<evidence type="ECO:0000256" key="7">
    <source>
        <dbReference type="ARBA" id="ARBA00022692"/>
    </source>
</evidence>
<dbReference type="InterPro" id="IPR036097">
    <property type="entry name" value="HisK_dim/P_sf"/>
</dbReference>
<organism evidence="15">
    <name type="scientific">bioreactor metagenome</name>
    <dbReference type="NCBI Taxonomy" id="1076179"/>
    <lineage>
        <taxon>unclassified sequences</taxon>
        <taxon>metagenomes</taxon>
        <taxon>ecological metagenomes</taxon>
    </lineage>
</organism>
<dbReference type="CDD" id="cd00082">
    <property type="entry name" value="HisKA"/>
    <property type="match status" value="1"/>
</dbReference>
<evidence type="ECO:0000256" key="12">
    <source>
        <dbReference type="ARBA" id="ARBA00023012"/>
    </source>
</evidence>
<dbReference type="SMART" id="SM00304">
    <property type="entry name" value="HAMP"/>
    <property type="match status" value="1"/>
</dbReference>
<name>A0A645IE43_9ZZZZ</name>
<dbReference type="SMART" id="SM00388">
    <property type="entry name" value="HisKA"/>
    <property type="match status" value="1"/>
</dbReference>
<protein>
    <recommendedName>
        <fullName evidence="3">histidine kinase</fullName>
        <ecNumber evidence="3">2.7.13.3</ecNumber>
    </recommendedName>
</protein>
<dbReference type="EMBL" id="VSSQ01112067">
    <property type="protein sequence ID" value="MPN49112.1"/>
    <property type="molecule type" value="Genomic_DNA"/>
</dbReference>
<feature type="domain" description="HAMP" evidence="14">
    <location>
        <begin position="8"/>
        <end position="60"/>
    </location>
</feature>
<evidence type="ECO:0000313" key="15">
    <source>
        <dbReference type="EMBL" id="MPN49112.1"/>
    </source>
</evidence>
<keyword evidence="7" id="KW-0812">Transmembrane</keyword>
<dbReference type="Pfam" id="PF00672">
    <property type="entry name" value="HAMP"/>
    <property type="match status" value="1"/>
</dbReference>
<comment type="catalytic activity">
    <reaction evidence="1">
        <text>ATP + protein L-histidine = ADP + protein N-phospho-L-histidine.</text>
        <dbReference type="EC" id="2.7.13.3"/>
    </reaction>
</comment>
<dbReference type="AlphaFoldDB" id="A0A645IE43"/>
<dbReference type="Pfam" id="PF00512">
    <property type="entry name" value="HisKA"/>
    <property type="match status" value="1"/>
</dbReference>
<gene>
    <name evidence="15" type="primary">baeS_9</name>
    <name evidence="15" type="ORF">SDC9_196725</name>
</gene>
<evidence type="ECO:0000256" key="9">
    <source>
        <dbReference type="ARBA" id="ARBA00022777"/>
    </source>
</evidence>
<dbReference type="GO" id="GO:0000155">
    <property type="term" value="F:phosphorelay sensor kinase activity"/>
    <property type="evidence" value="ECO:0007669"/>
    <property type="project" value="InterPro"/>
</dbReference>
<sequence>MLSIAFSFGFTKPLNRMKQTALLLAKGDYTAKTDIHQKDEIGELALNLDVLSDRLDAETRESEKLHQLRRDFVANISHELRTPVTVLRGSLEALCEEVVSDPEQVKNYHRQMLKESIYLQRLVNDLLDLSR</sequence>
<keyword evidence="6 15" id="KW-0808">Transferase</keyword>
<evidence type="ECO:0000256" key="1">
    <source>
        <dbReference type="ARBA" id="ARBA00000085"/>
    </source>
</evidence>
<dbReference type="SUPFAM" id="SSF47384">
    <property type="entry name" value="Homodimeric domain of signal transducing histidine kinase"/>
    <property type="match status" value="1"/>
</dbReference>
<keyword evidence="13" id="KW-0472">Membrane</keyword>
<evidence type="ECO:0000256" key="6">
    <source>
        <dbReference type="ARBA" id="ARBA00022679"/>
    </source>
</evidence>
<keyword evidence="4" id="KW-1003">Cell membrane</keyword>
<comment type="subcellular location">
    <subcellularLocation>
        <location evidence="2">Cell membrane</location>
        <topology evidence="2">Multi-pass membrane protein</topology>
    </subcellularLocation>
</comment>
<dbReference type="InterPro" id="IPR003661">
    <property type="entry name" value="HisK_dim/P_dom"/>
</dbReference>
<reference evidence="15" key="1">
    <citation type="submission" date="2019-08" db="EMBL/GenBank/DDBJ databases">
        <authorList>
            <person name="Kucharzyk K."/>
            <person name="Murdoch R.W."/>
            <person name="Higgins S."/>
            <person name="Loffler F."/>
        </authorList>
    </citation>
    <scope>NUCLEOTIDE SEQUENCE</scope>
</reference>
<dbReference type="FunFam" id="1.10.287.130:FF:000001">
    <property type="entry name" value="Two-component sensor histidine kinase"/>
    <property type="match status" value="1"/>
</dbReference>
<dbReference type="GO" id="GO:0005886">
    <property type="term" value="C:plasma membrane"/>
    <property type="evidence" value="ECO:0007669"/>
    <property type="project" value="UniProtKB-SubCell"/>
</dbReference>
<evidence type="ECO:0000256" key="8">
    <source>
        <dbReference type="ARBA" id="ARBA00022741"/>
    </source>
</evidence>
<dbReference type="EC" id="2.7.13.3" evidence="3"/>
<evidence type="ECO:0000259" key="14">
    <source>
        <dbReference type="PROSITE" id="PS50885"/>
    </source>
</evidence>
<evidence type="ECO:0000256" key="13">
    <source>
        <dbReference type="ARBA" id="ARBA00023136"/>
    </source>
</evidence>
<dbReference type="SUPFAM" id="SSF158472">
    <property type="entry name" value="HAMP domain-like"/>
    <property type="match status" value="1"/>
</dbReference>
<evidence type="ECO:0000256" key="5">
    <source>
        <dbReference type="ARBA" id="ARBA00022553"/>
    </source>
</evidence>